<dbReference type="PANTHER" id="PTHR30178:SF3">
    <property type="entry name" value="SUCCINATE-ACETATE_PROTON SYMPORTER SATP"/>
    <property type="match status" value="1"/>
</dbReference>
<dbReference type="OrthoDB" id="9787939at2"/>
<dbReference type="EMBL" id="CP140154">
    <property type="protein sequence ID" value="WQG90370.1"/>
    <property type="molecule type" value="Genomic_DNA"/>
</dbReference>
<feature type="transmembrane region" description="Helical" evidence="6">
    <location>
        <begin position="132"/>
        <end position="150"/>
    </location>
</feature>
<evidence type="ECO:0000313" key="7">
    <source>
        <dbReference type="EMBL" id="SFW76450.1"/>
    </source>
</evidence>
<feature type="transmembrane region" description="Helical" evidence="6">
    <location>
        <begin position="106"/>
        <end position="125"/>
    </location>
</feature>
<dbReference type="EMBL" id="FPIZ01000015">
    <property type="protein sequence ID" value="SFW76450.1"/>
    <property type="molecule type" value="Genomic_DNA"/>
</dbReference>
<feature type="transmembrane region" description="Helical" evidence="6">
    <location>
        <begin position="45"/>
        <end position="65"/>
    </location>
</feature>
<feature type="transmembrane region" description="Helical" evidence="6">
    <location>
        <begin position="156"/>
        <end position="178"/>
    </location>
</feature>
<evidence type="ECO:0000256" key="1">
    <source>
        <dbReference type="ARBA" id="ARBA00004141"/>
    </source>
</evidence>
<keyword evidence="4 6" id="KW-1133">Transmembrane helix</keyword>
<dbReference type="GO" id="GO:0071422">
    <property type="term" value="P:succinate transmembrane transport"/>
    <property type="evidence" value="ECO:0007669"/>
    <property type="project" value="TreeGrafter"/>
</dbReference>
<dbReference type="PANTHER" id="PTHR30178">
    <property type="entry name" value="INNER MEMBRANE PROTEIN YAAH"/>
    <property type="match status" value="1"/>
</dbReference>
<evidence type="ECO:0000256" key="6">
    <source>
        <dbReference type="SAM" id="Phobius"/>
    </source>
</evidence>
<organism evidence="7 9">
    <name type="scientific">Chitinophaga sancti</name>
    <dbReference type="NCBI Taxonomy" id="1004"/>
    <lineage>
        <taxon>Bacteria</taxon>
        <taxon>Pseudomonadati</taxon>
        <taxon>Bacteroidota</taxon>
        <taxon>Chitinophagia</taxon>
        <taxon>Chitinophagales</taxon>
        <taxon>Chitinophagaceae</taxon>
        <taxon>Chitinophaga</taxon>
    </lineage>
</organism>
<evidence type="ECO:0000313" key="8">
    <source>
        <dbReference type="EMBL" id="WQG90370.1"/>
    </source>
</evidence>
<reference evidence="8 10" key="2">
    <citation type="submission" date="2023-11" db="EMBL/GenBank/DDBJ databases">
        <title>MicrobeMod: A computational toolkit for identifying prokaryotic methylation and restriction-modification with nanopore sequencing.</title>
        <authorList>
            <person name="Crits-Christoph A."/>
            <person name="Kang S.C."/>
            <person name="Lee H."/>
            <person name="Ostrov N."/>
        </authorList>
    </citation>
    <scope>NUCLEOTIDE SEQUENCE [LARGE SCALE GENOMIC DNA]</scope>
    <source>
        <strain evidence="8 10">ATCC 23090</strain>
    </source>
</reference>
<evidence type="ECO:0000313" key="10">
    <source>
        <dbReference type="Proteomes" id="UP001326715"/>
    </source>
</evidence>
<dbReference type="GO" id="GO:0005886">
    <property type="term" value="C:plasma membrane"/>
    <property type="evidence" value="ECO:0007669"/>
    <property type="project" value="TreeGrafter"/>
</dbReference>
<keyword evidence="10" id="KW-1185">Reference proteome</keyword>
<evidence type="ECO:0000256" key="3">
    <source>
        <dbReference type="ARBA" id="ARBA00022692"/>
    </source>
</evidence>
<dbReference type="Pfam" id="PF01184">
    <property type="entry name" value="Gpr1_Fun34_YaaH"/>
    <property type="match status" value="1"/>
</dbReference>
<dbReference type="AlphaFoldDB" id="A0A1K1RWY4"/>
<evidence type="ECO:0000256" key="4">
    <source>
        <dbReference type="ARBA" id="ARBA00022989"/>
    </source>
</evidence>
<comment type="similarity">
    <text evidence="2">Belongs to the acetate uptake transporter (AceTr) (TC 2.A.96) family.</text>
</comment>
<feature type="transmembrane region" description="Helical" evidence="6">
    <location>
        <begin position="21"/>
        <end position="39"/>
    </location>
</feature>
<keyword evidence="5 6" id="KW-0472">Membrane</keyword>
<evidence type="ECO:0000256" key="5">
    <source>
        <dbReference type="ARBA" id="ARBA00023136"/>
    </source>
</evidence>
<dbReference type="InterPro" id="IPR000791">
    <property type="entry name" value="Gpr1/Fun34/SatP-like"/>
</dbReference>
<evidence type="ECO:0000313" key="9">
    <source>
        <dbReference type="Proteomes" id="UP000183788"/>
    </source>
</evidence>
<protein>
    <submittedName>
        <fullName evidence="8">Acetate uptake transporter</fullName>
    </submittedName>
</protein>
<name>A0A1K1RWY4_9BACT</name>
<dbReference type="Proteomes" id="UP001326715">
    <property type="component" value="Chromosome"/>
</dbReference>
<dbReference type="RefSeq" id="WP_143150813.1">
    <property type="nucleotide sequence ID" value="NZ_CBHWAX010000254.1"/>
</dbReference>
<sequence>MSNSNESSTPITIQTANPGPLGLCAFGMTTILLNLHNAGFFEMNAMILSMGIFYGGIAQIIAGVMEAKKNNTFGFTAFTSFGCFWLSLVFLLVFPKTGMAAPVSSNGMIAYFSIWALFTFILFIVTLKLSKNLQIVFSTLTLLFILLIAAEATQSATIKCIAGIEGVICGLFACYSGLKEVYLEM</sequence>
<gene>
    <name evidence="7" type="ORF">SAMN05661012_04358</name>
    <name evidence="8" type="ORF">SR876_02590</name>
</gene>
<keyword evidence="3 6" id="KW-0812">Transmembrane</keyword>
<evidence type="ECO:0000256" key="2">
    <source>
        <dbReference type="ARBA" id="ARBA00005587"/>
    </source>
</evidence>
<dbReference type="InterPro" id="IPR047623">
    <property type="entry name" value="SatP"/>
</dbReference>
<dbReference type="GO" id="GO:0015360">
    <property type="term" value="F:acetate:proton symporter activity"/>
    <property type="evidence" value="ECO:0007669"/>
    <property type="project" value="TreeGrafter"/>
</dbReference>
<accession>A0A1K1RWY4</accession>
<feature type="transmembrane region" description="Helical" evidence="6">
    <location>
        <begin position="72"/>
        <end position="94"/>
    </location>
</feature>
<proteinExistence type="inferred from homology"/>
<dbReference type="Proteomes" id="UP000183788">
    <property type="component" value="Unassembled WGS sequence"/>
</dbReference>
<dbReference type="NCBIfam" id="NF038013">
    <property type="entry name" value="AceTr_1"/>
    <property type="match status" value="1"/>
</dbReference>
<comment type="subcellular location">
    <subcellularLocation>
        <location evidence="1">Membrane</location>
        <topology evidence="1">Multi-pass membrane protein</topology>
    </subcellularLocation>
</comment>
<reference evidence="7 9" key="1">
    <citation type="submission" date="2016-11" db="EMBL/GenBank/DDBJ databases">
        <authorList>
            <person name="Jaros S."/>
            <person name="Januszkiewicz K."/>
            <person name="Wedrychowicz H."/>
        </authorList>
    </citation>
    <scope>NUCLEOTIDE SEQUENCE [LARGE SCALE GENOMIC DNA]</scope>
    <source>
        <strain evidence="7 9">DSM 784</strain>
    </source>
</reference>